<dbReference type="OrthoDB" id="9800461at2"/>
<organism evidence="2 3">
    <name type="scientific">Paenibacillus prosopidis</name>
    <dbReference type="NCBI Taxonomy" id="630520"/>
    <lineage>
        <taxon>Bacteria</taxon>
        <taxon>Bacillati</taxon>
        <taxon>Bacillota</taxon>
        <taxon>Bacilli</taxon>
        <taxon>Bacillales</taxon>
        <taxon>Paenibacillaceae</taxon>
        <taxon>Paenibacillus</taxon>
    </lineage>
</organism>
<dbReference type="AlphaFoldDB" id="A0A368VSY6"/>
<protein>
    <submittedName>
        <fullName evidence="2">Bacteriocin resistance YdeI/OmpD-like protein</fullName>
    </submittedName>
</protein>
<dbReference type="Proteomes" id="UP000252415">
    <property type="component" value="Unassembled WGS sequence"/>
</dbReference>
<feature type="region of interest" description="Disordered" evidence="1">
    <location>
        <begin position="201"/>
        <end position="224"/>
    </location>
</feature>
<sequence length="224" mass="24598">MNETLVKKLRLSPGMKALVLKAPSDHYVEELGLSAESTIVEDGVQYDFVLLFVLSLSELEEYGPGAVRAVKPDGMLWITYPKGTSKIKTDINRDTGWKLMLKQNMEGVAMISMDDTWSSMRYRPEGTAKSSTRAKRTASAIVAAVASGRSSAPASEEAPLPEDLAAALQASPAAEHFFRGSLTAAKRRDFVKWITDAKREETRTNRVSATVDKLEKGLKSPFDK</sequence>
<dbReference type="RefSeq" id="WP_114382281.1">
    <property type="nucleotide sequence ID" value="NZ_QPJD01000015.1"/>
</dbReference>
<comment type="caution">
    <text evidence="2">The sequence shown here is derived from an EMBL/GenBank/DDBJ whole genome shotgun (WGS) entry which is preliminary data.</text>
</comment>
<evidence type="ECO:0000256" key="1">
    <source>
        <dbReference type="SAM" id="MobiDB-lite"/>
    </source>
</evidence>
<evidence type="ECO:0000313" key="3">
    <source>
        <dbReference type="Proteomes" id="UP000252415"/>
    </source>
</evidence>
<reference evidence="2 3" key="1">
    <citation type="submission" date="2018-07" db="EMBL/GenBank/DDBJ databases">
        <title>Genomic Encyclopedia of Type Strains, Phase III (KMG-III): the genomes of soil and plant-associated and newly described type strains.</title>
        <authorList>
            <person name="Whitman W."/>
        </authorList>
    </citation>
    <scope>NUCLEOTIDE SEQUENCE [LARGE SCALE GENOMIC DNA]</scope>
    <source>
        <strain evidence="2 3">CECT 7506</strain>
    </source>
</reference>
<proteinExistence type="predicted"/>
<keyword evidence="3" id="KW-1185">Reference proteome</keyword>
<name>A0A368VSY6_9BACL</name>
<evidence type="ECO:0000313" key="2">
    <source>
        <dbReference type="EMBL" id="RCW42573.1"/>
    </source>
</evidence>
<gene>
    <name evidence="2" type="ORF">DFP97_1153</name>
</gene>
<accession>A0A368VSY6</accession>
<dbReference type="EMBL" id="QPJD01000015">
    <property type="protein sequence ID" value="RCW42573.1"/>
    <property type="molecule type" value="Genomic_DNA"/>
</dbReference>
<dbReference type="Pfam" id="PF13376">
    <property type="entry name" value="OmdA"/>
    <property type="match status" value="1"/>
</dbReference>
<feature type="compositionally biased region" description="Basic and acidic residues" evidence="1">
    <location>
        <begin position="212"/>
        <end position="224"/>
    </location>
</feature>